<protein>
    <submittedName>
        <fullName evidence="2">Uncharacterized protein</fullName>
    </submittedName>
</protein>
<dbReference type="EMBL" id="JABEXW010000166">
    <property type="protein sequence ID" value="KAF4969291.1"/>
    <property type="molecule type" value="Genomic_DNA"/>
</dbReference>
<proteinExistence type="predicted"/>
<dbReference type="OrthoDB" id="10531940at2759"/>
<evidence type="ECO:0000256" key="1">
    <source>
        <dbReference type="SAM" id="MobiDB-lite"/>
    </source>
</evidence>
<keyword evidence="3" id="KW-1185">Reference proteome</keyword>
<feature type="region of interest" description="Disordered" evidence="1">
    <location>
        <begin position="32"/>
        <end position="67"/>
    </location>
</feature>
<accession>A0A8H4U3R1</accession>
<sequence>MSALSNNEIRDLIDRVTALEAEVQDLRVELGLAGHPASQHGADDSATDYSQAKTSPQQPFMTPTPNGGITGMCTLSLGIDLNGFLAEMMADPDVVGVEYRLMPVAK</sequence>
<feature type="compositionally biased region" description="Polar residues" evidence="1">
    <location>
        <begin position="47"/>
        <end position="67"/>
    </location>
</feature>
<organism evidence="2 3">
    <name type="scientific">Fusarium sarcochroum</name>
    <dbReference type="NCBI Taxonomy" id="1208366"/>
    <lineage>
        <taxon>Eukaryota</taxon>
        <taxon>Fungi</taxon>
        <taxon>Dikarya</taxon>
        <taxon>Ascomycota</taxon>
        <taxon>Pezizomycotina</taxon>
        <taxon>Sordariomycetes</taxon>
        <taxon>Hypocreomycetidae</taxon>
        <taxon>Hypocreales</taxon>
        <taxon>Nectriaceae</taxon>
        <taxon>Fusarium</taxon>
        <taxon>Fusarium lateritium species complex</taxon>
    </lineage>
</organism>
<evidence type="ECO:0000313" key="2">
    <source>
        <dbReference type="EMBL" id="KAF4969291.1"/>
    </source>
</evidence>
<reference evidence="2" key="2">
    <citation type="submission" date="2020-05" db="EMBL/GenBank/DDBJ databases">
        <authorList>
            <person name="Kim H.-S."/>
            <person name="Proctor R.H."/>
            <person name="Brown D.W."/>
        </authorList>
    </citation>
    <scope>NUCLEOTIDE SEQUENCE</scope>
    <source>
        <strain evidence="2">NRRL 20472</strain>
    </source>
</reference>
<gene>
    <name evidence="2" type="ORF">FSARC_3446</name>
</gene>
<evidence type="ECO:0000313" key="3">
    <source>
        <dbReference type="Proteomes" id="UP000622797"/>
    </source>
</evidence>
<name>A0A8H4U3R1_9HYPO</name>
<reference evidence="2" key="1">
    <citation type="journal article" date="2020" name="BMC Genomics">
        <title>Correction to: Identification and distribution of gene clusters required for synthesis of sphingolipid metabolism inhibitors in diverse species of the filamentous fungus Fusarium.</title>
        <authorList>
            <person name="Kim H.S."/>
            <person name="Lohmar J.M."/>
            <person name="Busman M."/>
            <person name="Brown D.W."/>
            <person name="Naumann T.A."/>
            <person name="Divon H.H."/>
            <person name="Lysoe E."/>
            <person name="Uhlig S."/>
            <person name="Proctor R.H."/>
        </authorList>
    </citation>
    <scope>NUCLEOTIDE SEQUENCE</scope>
    <source>
        <strain evidence="2">NRRL 20472</strain>
    </source>
</reference>
<dbReference type="AlphaFoldDB" id="A0A8H4U3R1"/>
<dbReference type="Proteomes" id="UP000622797">
    <property type="component" value="Unassembled WGS sequence"/>
</dbReference>
<comment type="caution">
    <text evidence="2">The sequence shown here is derived from an EMBL/GenBank/DDBJ whole genome shotgun (WGS) entry which is preliminary data.</text>
</comment>